<gene>
    <name evidence="1" type="ORF">KRR39_08025</name>
</gene>
<dbReference type="EMBL" id="CP077062">
    <property type="protein sequence ID" value="QWZ09675.1"/>
    <property type="molecule type" value="Genomic_DNA"/>
</dbReference>
<reference evidence="1" key="1">
    <citation type="submission" date="2021-06" db="EMBL/GenBank/DDBJ databases">
        <title>Complete genome sequence of Nocardioides sp. G188.</title>
        <authorList>
            <person name="Im W.-T."/>
        </authorList>
    </citation>
    <scope>NUCLEOTIDE SEQUENCE</scope>
    <source>
        <strain evidence="1">G188</strain>
    </source>
</reference>
<dbReference type="AlphaFoldDB" id="A0A975T290"/>
<keyword evidence="2" id="KW-1185">Reference proteome</keyword>
<evidence type="ECO:0000313" key="1">
    <source>
        <dbReference type="EMBL" id="QWZ09675.1"/>
    </source>
</evidence>
<dbReference type="Proteomes" id="UP000683575">
    <property type="component" value="Chromosome"/>
</dbReference>
<name>A0A975T290_9ACTN</name>
<dbReference type="KEGG" id="nps:KRR39_08025"/>
<proteinExistence type="predicted"/>
<accession>A0A975T290</accession>
<organism evidence="1 2">
    <name type="scientific">Nocardioides panacis</name>
    <dbReference type="NCBI Taxonomy" id="2849501"/>
    <lineage>
        <taxon>Bacteria</taxon>
        <taxon>Bacillati</taxon>
        <taxon>Actinomycetota</taxon>
        <taxon>Actinomycetes</taxon>
        <taxon>Propionibacteriales</taxon>
        <taxon>Nocardioidaceae</taxon>
        <taxon>Nocardioides</taxon>
    </lineage>
</organism>
<sequence length="106" mass="11741">MRTVVTLTVMARQLVPSSERFSPRVHLIDLRSNCAAMGLDTNDAELRKIVRHPESGLVMCSRSEQEVHLELVSAEDPCELLLSDRALAACREAVAWGQGVQRADRA</sequence>
<protein>
    <submittedName>
        <fullName evidence="1">Uncharacterized protein</fullName>
    </submittedName>
</protein>
<dbReference type="RefSeq" id="WP_216941521.1">
    <property type="nucleotide sequence ID" value="NZ_CP077062.1"/>
</dbReference>
<evidence type="ECO:0000313" key="2">
    <source>
        <dbReference type="Proteomes" id="UP000683575"/>
    </source>
</evidence>